<keyword evidence="1" id="KW-1133">Transmembrane helix</keyword>
<gene>
    <name evidence="2" type="ORF">TH606_09130</name>
</gene>
<organism evidence="2 3">
    <name type="scientific">Thermodesulfatator autotrophicus</name>
    <dbReference type="NCBI Taxonomy" id="1795632"/>
    <lineage>
        <taxon>Bacteria</taxon>
        <taxon>Pseudomonadati</taxon>
        <taxon>Thermodesulfobacteriota</taxon>
        <taxon>Thermodesulfobacteria</taxon>
        <taxon>Thermodesulfobacteriales</taxon>
        <taxon>Thermodesulfatatoraceae</taxon>
        <taxon>Thermodesulfatator</taxon>
    </lineage>
</organism>
<dbReference type="AlphaFoldDB" id="A0A177E4Z0"/>
<dbReference type="EMBL" id="LSFI01000044">
    <property type="protein sequence ID" value="OAG27033.1"/>
    <property type="molecule type" value="Genomic_DNA"/>
</dbReference>
<sequence length="90" mass="9826">MVTRLTAKFQAKLNSDAHFAELVKGSGTALTLRIVGIGAGYLFTLLVTRTLGAKAWEIFALSFTVLQITSVIGRLGMDTALLRTMKPYDY</sequence>
<dbReference type="STRING" id="1795632.TH606_09130"/>
<evidence type="ECO:0000256" key="1">
    <source>
        <dbReference type="SAM" id="Phobius"/>
    </source>
</evidence>
<name>A0A177E4Z0_9BACT</name>
<keyword evidence="1" id="KW-0812">Transmembrane</keyword>
<reference evidence="2 3" key="1">
    <citation type="submission" date="2016-02" db="EMBL/GenBank/DDBJ databases">
        <title>Draft genome sequence of Thermodesulfatator sp. S606.</title>
        <authorList>
            <person name="Lai Q."/>
            <person name="Cao J."/>
            <person name="Dupont S."/>
            <person name="Shao Z."/>
            <person name="Jebbar M."/>
            <person name="Alain K."/>
        </authorList>
    </citation>
    <scope>NUCLEOTIDE SEQUENCE [LARGE SCALE GENOMIC DNA]</scope>
    <source>
        <strain evidence="2 3">S606</strain>
    </source>
</reference>
<comment type="caution">
    <text evidence="2">The sequence shown here is derived from an EMBL/GenBank/DDBJ whole genome shotgun (WGS) entry which is preliminary data.</text>
</comment>
<evidence type="ECO:0000313" key="2">
    <source>
        <dbReference type="EMBL" id="OAG27033.1"/>
    </source>
</evidence>
<proteinExistence type="predicted"/>
<accession>A0A177E4Z0</accession>
<evidence type="ECO:0000313" key="3">
    <source>
        <dbReference type="Proteomes" id="UP000076964"/>
    </source>
</evidence>
<dbReference type="RefSeq" id="WP_068543145.1">
    <property type="nucleotide sequence ID" value="NZ_LSFI01000044.1"/>
</dbReference>
<dbReference type="OrthoDB" id="5240734at2"/>
<keyword evidence="1" id="KW-0472">Membrane</keyword>
<protein>
    <recommendedName>
        <fullName evidence="4">Polysaccharide biosynthesis protein</fullName>
    </recommendedName>
</protein>
<evidence type="ECO:0008006" key="4">
    <source>
        <dbReference type="Google" id="ProtNLM"/>
    </source>
</evidence>
<dbReference type="Proteomes" id="UP000076964">
    <property type="component" value="Unassembled WGS sequence"/>
</dbReference>
<feature type="transmembrane region" description="Helical" evidence="1">
    <location>
        <begin position="30"/>
        <end position="52"/>
    </location>
</feature>
<feature type="transmembrane region" description="Helical" evidence="1">
    <location>
        <begin position="58"/>
        <end position="77"/>
    </location>
</feature>
<keyword evidence="3" id="KW-1185">Reference proteome</keyword>